<dbReference type="GO" id="GO:0031460">
    <property type="term" value="P:glycine betaine transport"/>
    <property type="evidence" value="ECO:0007669"/>
    <property type="project" value="TreeGrafter"/>
</dbReference>
<dbReference type="GO" id="GO:0015220">
    <property type="term" value="F:choline transmembrane transporter activity"/>
    <property type="evidence" value="ECO:0007669"/>
    <property type="project" value="TreeGrafter"/>
</dbReference>
<evidence type="ECO:0000256" key="9">
    <source>
        <dbReference type="SAM" id="Phobius"/>
    </source>
</evidence>
<dbReference type="Gene3D" id="1.10.3730.20">
    <property type="match status" value="1"/>
</dbReference>
<evidence type="ECO:0000313" key="10">
    <source>
        <dbReference type="EMBL" id="SBV93527.1"/>
    </source>
</evidence>
<evidence type="ECO:0000256" key="3">
    <source>
        <dbReference type="ARBA" id="ARBA00022475"/>
    </source>
</evidence>
<dbReference type="GO" id="GO:1990961">
    <property type="term" value="P:xenobiotic detoxification by transmembrane export across the plasma membrane"/>
    <property type="evidence" value="ECO:0007669"/>
    <property type="project" value="UniProtKB-ARBA"/>
</dbReference>
<dbReference type="FunFam" id="1.10.3730.20:FF:000001">
    <property type="entry name" value="Quaternary ammonium compound resistance transporter SugE"/>
    <property type="match status" value="1"/>
</dbReference>
<keyword evidence="5 9" id="KW-1133">Transmembrane helix</keyword>
<dbReference type="PANTHER" id="PTHR30561:SF1">
    <property type="entry name" value="MULTIDRUG TRANSPORTER EMRE"/>
    <property type="match status" value="1"/>
</dbReference>
<dbReference type="InterPro" id="IPR045324">
    <property type="entry name" value="Small_multidrug_res"/>
</dbReference>
<dbReference type="PANTHER" id="PTHR30561">
    <property type="entry name" value="SMR FAMILY PROTON-DEPENDENT DRUG EFFLUX TRANSPORTER SUGE"/>
    <property type="match status" value="1"/>
</dbReference>
<dbReference type="InterPro" id="IPR037185">
    <property type="entry name" value="EmrE-like"/>
</dbReference>
<dbReference type="AlphaFoldDB" id="A0A212J297"/>
<dbReference type="InterPro" id="IPR000390">
    <property type="entry name" value="Small_drug/metabolite_transptr"/>
</dbReference>
<dbReference type="GO" id="GO:0005886">
    <property type="term" value="C:plasma membrane"/>
    <property type="evidence" value="ECO:0007669"/>
    <property type="project" value="UniProtKB-SubCell"/>
</dbReference>
<evidence type="ECO:0000256" key="8">
    <source>
        <dbReference type="RuleBase" id="RU003942"/>
    </source>
</evidence>
<comment type="subcellular location">
    <subcellularLocation>
        <location evidence="1 8">Cell membrane</location>
        <topology evidence="1 8">Multi-pass membrane protein</topology>
    </subcellularLocation>
</comment>
<evidence type="ECO:0000256" key="1">
    <source>
        <dbReference type="ARBA" id="ARBA00004651"/>
    </source>
</evidence>
<keyword evidence="2" id="KW-0813">Transport</keyword>
<dbReference type="EMBL" id="FLUL01000001">
    <property type="protein sequence ID" value="SBV93527.1"/>
    <property type="molecule type" value="Genomic_DNA"/>
</dbReference>
<feature type="transmembrane region" description="Helical" evidence="9">
    <location>
        <begin position="42"/>
        <end position="60"/>
    </location>
</feature>
<name>A0A212J297_9BACT</name>
<gene>
    <name evidence="10" type="primary">qacE</name>
    <name evidence="10" type="ORF">KL86DYS2_10557</name>
</gene>
<comment type="similarity">
    <text evidence="7 8">Belongs to the drug/metabolite transporter (DMT) superfamily. Small multidrug resistance (SMR) (TC 2.A.7.1) family.</text>
</comment>
<evidence type="ECO:0000256" key="2">
    <source>
        <dbReference type="ARBA" id="ARBA00022448"/>
    </source>
</evidence>
<sequence>MPFIYKMIKMKGFIFLLVAIIFETLGTSMLKMSEQFTKLTPSVISVIAYLITFYFLSLSLKTMPVGIAYGIWGGLGIVLITVIGAVFFKQTPDVPAIIGIGLIVAGVVVVNVFSKMSVH</sequence>
<keyword evidence="3" id="KW-1003">Cell membrane</keyword>
<dbReference type="SUPFAM" id="SSF103481">
    <property type="entry name" value="Multidrug resistance efflux transporter EmrE"/>
    <property type="match status" value="1"/>
</dbReference>
<evidence type="ECO:0000256" key="7">
    <source>
        <dbReference type="ARBA" id="ARBA00038032"/>
    </source>
</evidence>
<keyword evidence="4 8" id="KW-0812">Transmembrane</keyword>
<proteinExistence type="inferred from homology"/>
<evidence type="ECO:0000256" key="6">
    <source>
        <dbReference type="ARBA" id="ARBA00023136"/>
    </source>
</evidence>
<dbReference type="GO" id="GO:0015199">
    <property type="term" value="F:amino-acid betaine transmembrane transporter activity"/>
    <property type="evidence" value="ECO:0007669"/>
    <property type="project" value="TreeGrafter"/>
</dbReference>
<feature type="transmembrane region" description="Helical" evidence="9">
    <location>
        <begin position="94"/>
        <end position="113"/>
    </location>
</feature>
<evidence type="ECO:0000256" key="4">
    <source>
        <dbReference type="ARBA" id="ARBA00022692"/>
    </source>
</evidence>
<evidence type="ECO:0000256" key="5">
    <source>
        <dbReference type="ARBA" id="ARBA00022989"/>
    </source>
</evidence>
<keyword evidence="6 9" id="KW-0472">Membrane</keyword>
<reference evidence="10" key="1">
    <citation type="submission" date="2016-04" db="EMBL/GenBank/DDBJ databases">
        <authorList>
            <person name="Evans L.H."/>
            <person name="Alamgir A."/>
            <person name="Owens N."/>
            <person name="Weber N.D."/>
            <person name="Virtaneva K."/>
            <person name="Barbian K."/>
            <person name="Babar A."/>
            <person name="Rosenke K."/>
        </authorList>
    </citation>
    <scope>NUCLEOTIDE SEQUENCE</scope>
    <source>
        <strain evidence="10">86-2</strain>
    </source>
</reference>
<dbReference type="GO" id="GO:0015297">
    <property type="term" value="F:antiporter activity"/>
    <property type="evidence" value="ECO:0007669"/>
    <property type="project" value="TreeGrafter"/>
</dbReference>
<accession>A0A212J297</accession>
<dbReference type="Pfam" id="PF00893">
    <property type="entry name" value="Multi_Drug_Res"/>
    <property type="match status" value="1"/>
</dbReference>
<organism evidence="10">
    <name type="scientific">uncultured Dysgonomonas sp</name>
    <dbReference type="NCBI Taxonomy" id="206096"/>
    <lineage>
        <taxon>Bacteria</taxon>
        <taxon>Pseudomonadati</taxon>
        <taxon>Bacteroidota</taxon>
        <taxon>Bacteroidia</taxon>
        <taxon>Bacteroidales</taxon>
        <taxon>Dysgonomonadaceae</taxon>
        <taxon>Dysgonomonas</taxon>
        <taxon>environmental samples</taxon>
    </lineage>
</organism>
<feature type="transmembrane region" description="Helical" evidence="9">
    <location>
        <begin position="67"/>
        <end position="88"/>
    </location>
</feature>
<protein>
    <submittedName>
        <fullName evidence="10">Quaternary ammonium compound-resistance protein QacE</fullName>
    </submittedName>
</protein>